<dbReference type="AlphaFoldDB" id="A0A448WBE9"/>
<evidence type="ECO:0000256" key="1">
    <source>
        <dbReference type="SAM" id="MobiDB-lite"/>
    </source>
</evidence>
<accession>A0A448WBE9</accession>
<evidence type="ECO:0000313" key="2">
    <source>
        <dbReference type="EMBL" id="VEL07608.1"/>
    </source>
</evidence>
<keyword evidence="3" id="KW-1185">Reference proteome</keyword>
<feature type="region of interest" description="Disordered" evidence="1">
    <location>
        <begin position="87"/>
        <end position="119"/>
    </location>
</feature>
<dbReference type="EMBL" id="CAAALY010002080">
    <property type="protein sequence ID" value="VEL07608.1"/>
    <property type="molecule type" value="Genomic_DNA"/>
</dbReference>
<proteinExistence type="predicted"/>
<feature type="compositionally biased region" description="Basic and acidic residues" evidence="1">
    <location>
        <begin position="107"/>
        <end position="119"/>
    </location>
</feature>
<reference evidence="2" key="1">
    <citation type="submission" date="2018-11" db="EMBL/GenBank/DDBJ databases">
        <authorList>
            <consortium name="Pathogen Informatics"/>
        </authorList>
    </citation>
    <scope>NUCLEOTIDE SEQUENCE</scope>
</reference>
<gene>
    <name evidence="2" type="ORF">PXEA_LOCUS1048</name>
</gene>
<evidence type="ECO:0000313" key="3">
    <source>
        <dbReference type="Proteomes" id="UP000784294"/>
    </source>
</evidence>
<comment type="caution">
    <text evidence="2">The sequence shown here is derived from an EMBL/GenBank/DDBJ whole genome shotgun (WGS) entry which is preliminary data.</text>
</comment>
<protein>
    <submittedName>
        <fullName evidence="2">Uncharacterized protein</fullName>
    </submittedName>
</protein>
<dbReference type="Proteomes" id="UP000784294">
    <property type="component" value="Unassembled WGS sequence"/>
</dbReference>
<organism evidence="2 3">
    <name type="scientific">Protopolystoma xenopodis</name>
    <dbReference type="NCBI Taxonomy" id="117903"/>
    <lineage>
        <taxon>Eukaryota</taxon>
        <taxon>Metazoa</taxon>
        <taxon>Spiralia</taxon>
        <taxon>Lophotrochozoa</taxon>
        <taxon>Platyhelminthes</taxon>
        <taxon>Monogenea</taxon>
        <taxon>Polyopisthocotylea</taxon>
        <taxon>Polystomatidea</taxon>
        <taxon>Polystomatidae</taxon>
        <taxon>Protopolystoma</taxon>
    </lineage>
</organism>
<sequence length="119" mass="12855">MSGSLFSHTPLVTGSLLNIEITAWLSAQEPSIPVLDDEHVHPHPHFPPIGSKPTTRLSSASFLPTFCLILSRPVSGLNQRDRDLIVRRSDGGSSYAADNGAVDSEGQDSREPDLRHSEG</sequence>
<name>A0A448WBE9_9PLAT</name>